<reference evidence="1 2" key="1">
    <citation type="submission" date="2019-09" db="EMBL/GenBank/DDBJ databases">
        <title>Bird 10,000 Genomes (B10K) Project - Family phase.</title>
        <authorList>
            <person name="Zhang G."/>
        </authorList>
    </citation>
    <scope>NUCLEOTIDE SEQUENCE [LARGE SCALE GENOMIC DNA]</scope>
    <source>
        <strain evidence="1">B10K-DU-029-33</strain>
        <tissue evidence="1">Heart</tissue>
    </source>
</reference>
<dbReference type="GO" id="GO:0000027">
    <property type="term" value="P:ribosomal large subunit assembly"/>
    <property type="evidence" value="ECO:0007669"/>
    <property type="project" value="TreeGrafter"/>
</dbReference>
<dbReference type="PANTHER" id="PTHR12661:SF5">
    <property type="entry name" value="SUPPRESSOR OF SWI4 1 HOMOLOG"/>
    <property type="match status" value="1"/>
</dbReference>
<evidence type="ECO:0000313" key="2">
    <source>
        <dbReference type="Proteomes" id="UP000548317"/>
    </source>
</evidence>
<protein>
    <submittedName>
        <fullName evidence="1">SSF1 protein</fullName>
    </submittedName>
</protein>
<organism evidence="1 2">
    <name type="scientific">Struthidea cinerea</name>
    <dbReference type="NCBI Taxonomy" id="181839"/>
    <lineage>
        <taxon>Eukaryota</taxon>
        <taxon>Metazoa</taxon>
        <taxon>Chordata</taxon>
        <taxon>Craniata</taxon>
        <taxon>Vertebrata</taxon>
        <taxon>Euteleostomi</taxon>
        <taxon>Archelosauria</taxon>
        <taxon>Archosauria</taxon>
        <taxon>Dinosauria</taxon>
        <taxon>Saurischia</taxon>
        <taxon>Theropoda</taxon>
        <taxon>Coelurosauria</taxon>
        <taxon>Aves</taxon>
        <taxon>Neognathae</taxon>
        <taxon>Neoaves</taxon>
        <taxon>Telluraves</taxon>
        <taxon>Australaves</taxon>
        <taxon>Passeriformes</taxon>
        <taxon>Corvoidea</taxon>
        <taxon>Corcoracidae</taxon>
        <taxon>Struthidea</taxon>
    </lineage>
</organism>
<evidence type="ECO:0000313" key="1">
    <source>
        <dbReference type="EMBL" id="NXB68736.1"/>
    </source>
</evidence>
<dbReference type="InterPro" id="IPR045112">
    <property type="entry name" value="PPAN-like"/>
</dbReference>
<sequence length="73" mass="8503">IFFPFFPRFSPLQVNLNSIRRCLLVSYDAESQLLELRHYSIKVVPVGLSRGLRKLLQEKFPNLGRLDDVSELL</sequence>
<dbReference type="GO" id="GO:0019843">
    <property type="term" value="F:rRNA binding"/>
    <property type="evidence" value="ECO:0007669"/>
    <property type="project" value="TreeGrafter"/>
</dbReference>
<dbReference type="Proteomes" id="UP000548317">
    <property type="component" value="Unassembled WGS sequence"/>
</dbReference>
<comment type="caution">
    <text evidence="1">The sequence shown here is derived from an EMBL/GenBank/DDBJ whole genome shotgun (WGS) entry which is preliminary data.</text>
</comment>
<accession>A0A7K8FYK4</accession>
<dbReference type="GO" id="GO:0030687">
    <property type="term" value="C:preribosome, large subunit precursor"/>
    <property type="evidence" value="ECO:0007669"/>
    <property type="project" value="TreeGrafter"/>
</dbReference>
<dbReference type="AlphaFoldDB" id="A0A7K8FYK4"/>
<dbReference type="EMBL" id="VZTI01005779">
    <property type="protein sequence ID" value="NXB68736.1"/>
    <property type="molecule type" value="Genomic_DNA"/>
</dbReference>
<feature type="non-terminal residue" evidence="1">
    <location>
        <position position="1"/>
    </location>
</feature>
<gene>
    <name evidence="1" type="primary">Ppan</name>
    <name evidence="1" type="ORF">STRCIN_R11992</name>
</gene>
<name>A0A7K8FYK4_9CORV</name>
<dbReference type="PANTHER" id="PTHR12661">
    <property type="entry name" value="PETER PAN-RELATED"/>
    <property type="match status" value="1"/>
</dbReference>
<proteinExistence type="predicted"/>
<feature type="non-terminal residue" evidence="1">
    <location>
        <position position="73"/>
    </location>
</feature>
<keyword evidence="2" id="KW-1185">Reference proteome</keyword>